<sequence length="252" mass="26690">MQRFLHLATALVIAGCVVLATFQVVGNARQPVALEQLAKVPSTEARGPQTVPVITGNGFGTNSAFIGMGDGSGTSVKARTTQLMMPDRFKPGFVVHKQLPDAGTMGTDTAYLGKFDGAGQSTKAARTTSLDQEYEQYGQKARAFYKKAGLMSKNEARWASSMATGGEKAPVQMLAQLRCGQGGPCPQLAKELKSSGITSEAERKWVAKMPVEGFKAPFEELKEVSRTRGGAARTVGRDVAGYLFGGKHGVGL</sequence>
<feature type="signal peptide" evidence="1">
    <location>
        <begin position="1"/>
        <end position="20"/>
    </location>
</feature>
<reference evidence="2" key="1">
    <citation type="submission" date="2021-01" db="EMBL/GenBank/DDBJ databases">
        <authorList>
            <person name="Corre E."/>
            <person name="Pelletier E."/>
            <person name="Niang G."/>
            <person name="Scheremetjew M."/>
            <person name="Finn R."/>
            <person name="Kale V."/>
            <person name="Holt S."/>
            <person name="Cochrane G."/>
            <person name="Meng A."/>
            <person name="Brown T."/>
            <person name="Cohen L."/>
        </authorList>
    </citation>
    <scope>NUCLEOTIDE SEQUENCE</scope>
    <source>
        <strain evidence="2">CCMP443</strain>
    </source>
</reference>
<accession>A0A7S0WCF0</accession>
<protein>
    <submittedName>
        <fullName evidence="2">Uncharacterized protein</fullName>
    </submittedName>
</protein>
<evidence type="ECO:0000256" key="1">
    <source>
        <dbReference type="SAM" id="SignalP"/>
    </source>
</evidence>
<keyword evidence="1" id="KW-0732">Signal</keyword>
<name>A0A7S0WCF0_9CRYP</name>
<proteinExistence type="predicted"/>
<dbReference type="AlphaFoldDB" id="A0A7S0WCF0"/>
<dbReference type="PROSITE" id="PS51257">
    <property type="entry name" value="PROKAR_LIPOPROTEIN"/>
    <property type="match status" value="1"/>
</dbReference>
<organism evidence="2">
    <name type="scientific">Hemiselmis tepida</name>
    <dbReference type="NCBI Taxonomy" id="464990"/>
    <lineage>
        <taxon>Eukaryota</taxon>
        <taxon>Cryptophyceae</taxon>
        <taxon>Cryptomonadales</taxon>
        <taxon>Hemiselmidaceae</taxon>
        <taxon>Hemiselmis</taxon>
    </lineage>
</organism>
<evidence type="ECO:0000313" key="2">
    <source>
        <dbReference type="EMBL" id="CAD8805804.1"/>
    </source>
</evidence>
<feature type="chain" id="PRO_5031152417" evidence="1">
    <location>
        <begin position="21"/>
        <end position="252"/>
    </location>
</feature>
<gene>
    <name evidence="2" type="ORF">HTEP1355_LOCUS19483</name>
</gene>
<dbReference type="EMBL" id="HBFN01033670">
    <property type="protein sequence ID" value="CAD8805804.1"/>
    <property type="molecule type" value="Transcribed_RNA"/>
</dbReference>